<feature type="compositionally biased region" description="Basic and acidic residues" evidence="1">
    <location>
        <begin position="94"/>
        <end position="107"/>
    </location>
</feature>
<dbReference type="Proteomes" id="UP001107558">
    <property type="component" value="Chromosome 2"/>
</dbReference>
<feature type="compositionally biased region" description="Low complexity" evidence="1">
    <location>
        <begin position="150"/>
        <end position="161"/>
    </location>
</feature>
<keyword evidence="4" id="KW-1185">Reference proteome</keyword>
<evidence type="ECO:0000256" key="1">
    <source>
        <dbReference type="SAM" id="MobiDB-lite"/>
    </source>
</evidence>
<feature type="region of interest" description="Disordered" evidence="1">
    <location>
        <begin position="78"/>
        <end position="107"/>
    </location>
</feature>
<accession>A0A9J6C848</accession>
<gene>
    <name evidence="3" type="ORF">PVAND_007838</name>
</gene>
<dbReference type="PANTHER" id="PTHR21104">
    <property type="entry name" value="FIBRONECTIN TYPE III DOMAIN-CONTAINING PROTEIN"/>
    <property type="match status" value="1"/>
</dbReference>
<evidence type="ECO:0000313" key="4">
    <source>
        <dbReference type="Proteomes" id="UP001107558"/>
    </source>
</evidence>
<feature type="domain" description="Fibronectin type III" evidence="2">
    <location>
        <begin position="9"/>
        <end position="70"/>
    </location>
</feature>
<evidence type="ECO:0000313" key="3">
    <source>
        <dbReference type="EMBL" id="KAG5678143.1"/>
    </source>
</evidence>
<feature type="region of interest" description="Disordered" evidence="1">
    <location>
        <begin position="120"/>
        <end position="173"/>
    </location>
</feature>
<dbReference type="EMBL" id="JADBJN010000002">
    <property type="protein sequence ID" value="KAG5678143.1"/>
    <property type="molecule type" value="Genomic_DNA"/>
</dbReference>
<dbReference type="AlphaFoldDB" id="A0A9J6C848"/>
<protein>
    <recommendedName>
        <fullName evidence="2">Fibronectin type III domain-containing protein</fullName>
    </recommendedName>
</protein>
<evidence type="ECO:0000259" key="2">
    <source>
        <dbReference type="Pfam" id="PF16066"/>
    </source>
</evidence>
<dbReference type="InterPro" id="IPR032073">
    <property type="entry name" value="FNDC5_C"/>
</dbReference>
<feature type="compositionally biased region" description="Acidic residues" evidence="1">
    <location>
        <begin position="164"/>
        <end position="173"/>
    </location>
</feature>
<dbReference type="PANTHER" id="PTHR21104:SF2">
    <property type="entry name" value="FIBRONECTIN TYPE-III DOMAIN-CONTAINING PROTEIN"/>
    <property type="match status" value="1"/>
</dbReference>
<organism evidence="3 4">
    <name type="scientific">Polypedilum vanderplanki</name>
    <name type="common">Sleeping chironomid midge</name>
    <dbReference type="NCBI Taxonomy" id="319348"/>
    <lineage>
        <taxon>Eukaryota</taxon>
        <taxon>Metazoa</taxon>
        <taxon>Ecdysozoa</taxon>
        <taxon>Arthropoda</taxon>
        <taxon>Hexapoda</taxon>
        <taxon>Insecta</taxon>
        <taxon>Pterygota</taxon>
        <taxon>Neoptera</taxon>
        <taxon>Endopterygota</taxon>
        <taxon>Diptera</taxon>
        <taxon>Nematocera</taxon>
        <taxon>Chironomoidea</taxon>
        <taxon>Chironomidae</taxon>
        <taxon>Chironominae</taxon>
        <taxon>Polypedilum</taxon>
        <taxon>Polypedilum</taxon>
    </lineage>
</organism>
<dbReference type="OrthoDB" id="9949424at2759"/>
<sequence length="173" mass="19547">MSRSSRSRSDHEDVEYCHIHPQIDEPSTVISERCHRARINSAIFVSSEGRGFDSIEFIRRYGSQSVLCRKAKSAENIPAGNRNRRFSENPSHNKIWESEEARTSSPMRERVEIECYNDPTMINSNNAKKTPKKLLAALPTLSISGPSPAPSRNTSPTSTSPPKEEDEEKQNFL</sequence>
<name>A0A9J6C848_POLVA</name>
<reference evidence="3" key="1">
    <citation type="submission" date="2021-03" db="EMBL/GenBank/DDBJ databases">
        <title>Chromosome level genome of the anhydrobiotic midge Polypedilum vanderplanki.</title>
        <authorList>
            <person name="Yoshida Y."/>
            <person name="Kikawada T."/>
            <person name="Gusev O."/>
        </authorList>
    </citation>
    <scope>NUCLEOTIDE SEQUENCE</scope>
    <source>
        <strain evidence="3">NIAS01</strain>
        <tissue evidence="3">Whole body or cell culture</tissue>
    </source>
</reference>
<proteinExistence type="predicted"/>
<comment type="caution">
    <text evidence="3">The sequence shown here is derived from an EMBL/GenBank/DDBJ whole genome shotgun (WGS) entry which is preliminary data.</text>
</comment>
<dbReference type="Pfam" id="PF16066">
    <property type="entry name" value="DUF4808"/>
    <property type="match status" value="1"/>
</dbReference>